<comment type="caution">
    <text evidence="4">The sequence shown here is derived from an EMBL/GenBank/DDBJ whole genome shotgun (WGS) entry which is preliminary data.</text>
</comment>
<evidence type="ECO:0000313" key="4">
    <source>
        <dbReference type="EMBL" id="EQK40100.1"/>
    </source>
</evidence>
<dbReference type="EMBL" id="AVNC01000021">
    <property type="protein sequence ID" value="EQK40100.1"/>
    <property type="molecule type" value="Genomic_DNA"/>
</dbReference>
<evidence type="ECO:0000256" key="1">
    <source>
        <dbReference type="SAM" id="MobiDB-lite"/>
    </source>
</evidence>
<feature type="region of interest" description="Disordered" evidence="1">
    <location>
        <begin position="151"/>
        <end position="174"/>
    </location>
</feature>
<evidence type="ECO:0000256" key="2">
    <source>
        <dbReference type="SAM" id="Phobius"/>
    </source>
</evidence>
<feature type="region of interest" description="Disordered" evidence="1">
    <location>
        <begin position="190"/>
        <end position="216"/>
    </location>
</feature>
<keyword evidence="3" id="KW-0732">Signal</keyword>
<feature type="chain" id="PRO_5004605741" evidence="3">
    <location>
        <begin position="30"/>
        <end position="216"/>
    </location>
</feature>
<dbReference type="RefSeq" id="WP_021434400.1">
    <property type="nucleotide sequence ID" value="NZ_AVNC01000021.1"/>
</dbReference>
<sequence length="216" mass="24253">MKKTIRKIAFALSFTMFVSSFGMISNVYALDELSEEVYHTEEYQDYQVDDLILTDKEIEMANLYIQEQIDLGNKVRQKRSAIGYVGSLFIPGVGTAVITATGVVIVSGVAIASGSWLYKKVTNYVKTETINKYNSGKRNGHAALIHSTQYGGSLPVKGKPNSSKDLRDSSGLKQRRYYDKNGNAELDIDYRHGGNGKEPFPHKHKWTNGKRGKWFK</sequence>
<dbReference type="AlphaFoldDB" id="T4VG49"/>
<feature type="signal peptide" evidence="3">
    <location>
        <begin position="1"/>
        <end position="29"/>
    </location>
</feature>
<keyword evidence="2" id="KW-1133">Transmembrane helix</keyword>
<organism evidence="4 5">
    <name type="scientific">Paraclostridium bifermentans ATCC 638 = DSM 14991</name>
    <dbReference type="NCBI Taxonomy" id="1233171"/>
    <lineage>
        <taxon>Bacteria</taxon>
        <taxon>Bacillati</taxon>
        <taxon>Bacillota</taxon>
        <taxon>Clostridia</taxon>
        <taxon>Peptostreptococcales</taxon>
        <taxon>Peptostreptococcaceae</taxon>
        <taxon>Paraclostridium</taxon>
    </lineage>
</organism>
<name>T4VG49_PARBF</name>
<keyword evidence="2" id="KW-0472">Membrane</keyword>
<reference evidence="4 5" key="1">
    <citation type="submission" date="2013-06" db="EMBL/GenBank/DDBJ databases">
        <authorList>
            <person name="Walk S."/>
            <person name="Aronoff D."/>
            <person name="Young V.Y."/>
            <person name="Marsh J."/>
            <person name="Harrison L."/>
            <person name="Daugherty S.C."/>
            <person name="Shefchek K.A."/>
            <person name="Hine E.E."/>
            <person name="Tallon L.J."/>
            <person name="Sadzewicz L.K."/>
            <person name="Rasko D.A."/>
        </authorList>
    </citation>
    <scope>NUCLEOTIDE SEQUENCE [LARGE SCALE GENOMIC DNA]</scope>
    <source>
        <strain evidence="4 5">ATCC 638</strain>
    </source>
</reference>
<dbReference type="Proteomes" id="UP000015688">
    <property type="component" value="Unassembled WGS sequence"/>
</dbReference>
<evidence type="ECO:0000256" key="3">
    <source>
        <dbReference type="SAM" id="SignalP"/>
    </source>
</evidence>
<dbReference type="GeneID" id="67474551"/>
<feature type="transmembrane region" description="Helical" evidence="2">
    <location>
        <begin position="88"/>
        <end position="112"/>
    </location>
</feature>
<protein>
    <submittedName>
        <fullName evidence="4">Uncharacterized protein</fullName>
    </submittedName>
</protein>
<accession>T4VG49</accession>
<proteinExistence type="predicted"/>
<dbReference type="PATRIC" id="fig|1233171.3.peg.3355"/>
<keyword evidence="2" id="KW-0812">Transmembrane</keyword>
<feature type="compositionally biased region" description="Basic residues" evidence="1">
    <location>
        <begin position="202"/>
        <end position="216"/>
    </location>
</feature>
<gene>
    <name evidence="4" type="ORF">C672_3486</name>
</gene>
<evidence type="ECO:0000313" key="5">
    <source>
        <dbReference type="Proteomes" id="UP000015688"/>
    </source>
</evidence>